<evidence type="ECO:0000313" key="2">
    <source>
        <dbReference type="EMBL" id="TGN17564.1"/>
    </source>
</evidence>
<evidence type="ECO:0000313" key="3">
    <source>
        <dbReference type="Proteomes" id="UP000298058"/>
    </source>
</evidence>
<organism evidence="2 3">
    <name type="scientific">Leptospira idonii</name>
    <dbReference type="NCBI Taxonomy" id="1193500"/>
    <lineage>
        <taxon>Bacteria</taxon>
        <taxon>Pseudomonadati</taxon>
        <taxon>Spirochaetota</taxon>
        <taxon>Spirochaetia</taxon>
        <taxon>Leptospirales</taxon>
        <taxon>Leptospiraceae</taxon>
        <taxon>Leptospira</taxon>
    </lineage>
</organism>
<proteinExistence type="predicted"/>
<dbReference type="EMBL" id="RQHW01000065">
    <property type="protein sequence ID" value="TGN17564.1"/>
    <property type="molecule type" value="Genomic_DNA"/>
</dbReference>
<feature type="coiled-coil region" evidence="1">
    <location>
        <begin position="1371"/>
        <end position="1398"/>
    </location>
</feature>
<dbReference type="NCBIfam" id="TIGR04388">
    <property type="entry name" value="Lepto_longest"/>
    <property type="match status" value="1"/>
</dbReference>
<gene>
    <name evidence="2" type="ORF">EHS15_16125</name>
</gene>
<evidence type="ECO:0000256" key="1">
    <source>
        <dbReference type="SAM" id="Coils"/>
    </source>
</evidence>
<name>A0A4R9LW51_9LEPT</name>
<feature type="non-terminal residue" evidence="2">
    <location>
        <position position="1455"/>
    </location>
</feature>
<keyword evidence="3" id="KW-1185">Reference proteome</keyword>
<protein>
    <submittedName>
        <fullName evidence="2">TIGR04388 family protein</fullName>
    </submittedName>
</protein>
<feature type="coiled-coil region" evidence="1">
    <location>
        <begin position="578"/>
        <end position="605"/>
    </location>
</feature>
<dbReference type="OrthoDB" id="312129at2"/>
<comment type="caution">
    <text evidence="2">The sequence shown here is derived from an EMBL/GenBank/DDBJ whole genome shotgun (WGS) entry which is preliminary data.</text>
</comment>
<dbReference type="InterPro" id="IPR030885">
    <property type="entry name" value="Lepto_longest"/>
</dbReference>
<sequence length="1455" mass="160907">MENIIRKLFRKIGFSNIINKTKRKKILLISAILLFAGRLLSDPFPQLQLEGYDTNLMNRVYGQSYFQNSLSAWTEQVNYYKGLIRAYWENEADQAIYNHVSQITESDSYNDVEAYKDAVQKALESQKIVAMNDWEHRANLDFLSNRNEFISKLNSGRIEETYLQRIGQEDLYKQYQYNTTQAGQLQNQLVQAIGNWNANFNLNYQAGTADFANSSAVIQQNYEAFLSSLDQSDVMFQQNLTAINQYKTAVKNAMGEMMNQLASDLEPACTLSEGCLYKKANSNELNGAGLTLTALVNDIRNELSKTDIDVSKILSTISSQITVFLDGQTTSATQNYIKYDNRIYTYQNSLQFTYDHSANNTNPAAMVDQVLYGLNYLYLRDNGYANQTMDWFSGGQGADYFGALGENMFHTLGTDEITRSLVAAIYSKDQDRIMAEIQRRYGSDKQVVKILASNLYTDHNDLMNKWDILSFTDLTHLAGNYVVDGAGFHSYSIWRGPWEDRVLMGGLGYGLVYEVEDLGARSFADYWKNNRTSLSGQLSLYVNDLNPAIGSWETKVADYDQFYKEWKTQVSVLKAQAKADYEKSMEDLEIKKSQWLSKMEEERQAGLTQWIELYEQAGKVKNTEDLAQFQTTANANLANIGIGTGSTGTNEILNNYGSSLIGLTQTEFTFKETVSSTVSFPTVRAENLLPLGQTSISDKIDPTLIKPTPVTLGGENSLLKTILDGNFTEGKQALLGAIGVSDKAETKEVKYSIFGAAYEKEVETYASSNGKEIFSYFNSTTTGVEQYTKLLSLNENNANAIRKEQETLLNQMTYGVDWEKRALVNRDEAGNIQAQNIYNPDGTLNASSWELTEILKHLEDSRLARNCEGKTGKDYESCFGNNHELQLKRLADLNLEYVDGMIVRKLTREEEVKLGYIEYEKLTEAEKKQSGTCFANPAGCSDLIKQNFSYTINTDTNVATIYKQIKTGEIIKVNGKYLAEYTTREEYVSLSQMKAVTAPTGKDLFDTWSQGDWDIVSVANNDNLNSYYKSLSQDSKAASAAVGSLATAENQNEKKYQQNKQTAESSDSFLKDLIFAYMTGGASAIQASIKGKIESQINTSIAAGFIRATGGSDDQIQLATDIIGYMRREDQARNIRERANTFSINDPIRSFENYIAKTEAGKAALLNSVGLSPIMTIADSIALAGIESLVGKKQYDAGMNQILASKRGNASLKSENDALIQSYMVSSIATASGLPKDLLDLMITDYKGKAEAKKTRAAINENPITSIMNQISGLGSGIVKSALIAAGVPESEMNARIKEATELRFAGNMELTYAERRYLANAQQYAGLAVTGTSYHSSVPSGQKGIMEELQKQLFINTVASVGNVDKDILNTFVRQELAGIERRRSEAKAQAEATRSTAITAAVTVLTLGAGGFLGPAIQNGLSAIGSATASLLGPLANLASTGLPLLQSTANVG</sequence>
<accession>A0A4R9LW51</accession>
<dbReference type="Proteomes" id="UP000298058">
    <property type="component" value="Unassembled WGS sequence"/>
</dbReference>
<dbReference type="RefSeq" id="WP_135761622.1">
    <property type="nucleotide sequence ID" value="NZ_RQHW01000065.1"/>
</dbReference>
<keyword evidence="1" id="KW-0175">Coiled coil</keyword>
<reference evidence="2" key="1">
    <citation type="journal article" date="2019" name="PLoS Negl. Trop. Dis.">
        <title>Revisiting the worldwide diversity of Leptospira species in the environment.</title>
        <authorList>
            <person name="Vincent A.T."/>
            <person name="Schiettekatte O."/>
            <person name="Bourhy P."/>
            <person name="Veyrier F.J."/>
            <person name="Picardeau M."/>
        </authorList>
    </citation>
    <scope>NUCLEOTIDE SEQUENCE [LARGE SCALE GENOMIC DNA]</scope>
    <source>
        <strain evidence="2">201300427</strain>
    </source>
</reference>